<evidence type="ECO:0000256" key="4">
    <source>
        <dbReference type="SAM" id="Phobius"/>
    </source>
</evidence>
<keyword evidence="4" id="KW-0812">Transmembrane</keyword>
<dbReference type="NCBIfam" id="TIGR01730">
    <property type="entry name" value="RND_mfp"/>
    <property type="match status" value="1"/>
</dbReference>
<evidence type="ECO:0000259" key="6">
    <source>
        <dbReference type="Pfam" id="PF25954"/>
    </source>
</evidence>
<evidence type="ECO:0000259" key="7">
    <source>
        <dbReference type="Pfam" id="PF25967"/>
    </source>
</evidence>
<comment type="similarity">
    <text evidence="2">Belongs to the membrane fusion protein (MFP) (TC 8.A.1) family.</text>
</comment>
<dbReference type="AlphaFoldDB" id="A0AAJ5W6D0"/>
<proteinExistence type="inferred from homology"/>
<evidence type="ECO:0000256" key="3">
    <source>
        <dbReference type="ARBA" id="ARBA00022448"/>
    </source>
</evidence>
<accession>A0AAJ5W6D0</accession>
<evidence type="ECO:0000256" key="2">
    <source>
        <dbReference type="ARBA" id="ARBA00009477"/>
    </source>
</evidence>
<comment type="subcellular location">
    <subcellularLocation>
        <location evidence="1">Cell envelope</location>
    </subcellularLocation>
</comment>
<dbReference type="Gene3D" id="2.40.30.170">
    <property type="match status" value="1"/>
</dbReference>
<name>A0AAJ5W6D0_9SPHI</name>
<dbReference type="PANTHER" id="PTHR30469">
    <property type="entry name" value="MULTIDRUG RESISTANCE PROTEIN MDTA"/>
    <property type="match status" value="1"/>
</dbReference>
<dbReference type="InterPro" id="IPR058625">
    <property type="entry name" value="MdtA-like_BSH"/>
</dbReference>
<dbReference type="SUPFAM" id="SSF111369">
    <property type="entry name" value="HlyD-like secretion proteins"/>
    <property type="match status" value="1"/>
</dbReference>
<dbReference type="Gene3D" id="2.40.420.20">
    <property type="match status" value="1"/>
</dbReference>
<keyword evidence="4" id="KW-0472">Membrane</keyword>
<dbReference type="Pfam" id="PF25967">
    <property type="entry name" value="RND-MFP_C"/>
    <property type="match status" value="1"/>
</dbReference>
<evidence type="ECO:0000313" key="8">
    <source>
        <dbReference type="EMBL" id="WEK18832.1"/>
    </source>
</evidence>
<dbReference type="Proteomes" id="UP001214530">
    <property type="component" value="Chromosome"/>
</dbReference>
<dbReference type="Gene3D" id="1.10.287.470">
    <property type="entry name" value="Helix hairpin bin"/>
    <property type="match status" value="1"/>
</dbReference>
<gene>
    <name evidence="8" type="ORF">P0Y49_18820</name>
</gene>
<dbReference type="InterPro" id="IPR058792">
    <property type="entry name" value="Beta-barrel_RND_2"/>
</dbReference>
<feature type="domain" description="Multidrug resistance protein MdtA-like barrel-sandwich hybrid" evidence="5">
    <location>
        <begin position="75"/>
        <end position="193"/>
    </location>
</feature>
<sequence length="363" mass="38674">MKVKYIIYTLLVVGAAYLIYYRINANKKIAEEGANMSKGGKGGASKGLHVDGIVVTASDFSNDLEITGTLEANESVELRSEVSGLVTSINFKEGANVSKGSLLVKINDRDIQAQLQQALTKQQLSAANENRSKQLLEKGAISQEEYDTSLADLQSLKAQTQLIRAQLAKTAIYAPFSGKIGLRSISVGGYITPTTLIATLSSVNPLKISFSVPEKYMGQIKLNSEISFTTAGLNKTFTGKVFAIEPGINTETRTLQIKALAPNANDELRPGSFAKVKLALSAIKDAILIPNQAIIPVLKGKTVFISKDGKAQQIPVEAGTRTADQIVITSGLNVGDTVLTTGAMALKPNAPVKVTVVNHKSKL</sequence>
<dbReference type="GO" id="GO:1990281">
    <property type="term" value="C:efflux pump complex"/>
    <property type="evidence" value="ECO:0007669"/>
    <property type="project" value="TreeGrafter"/>
</dbReference>
<evidence type="ECO:0000259" key="5">
    <source>
        <dbReference type="Pfam" id="PF25917"/>
    </source>
</evidence>
<protein>
    <submittedName>
        <fullName evidence="8">Efflux RND transporter periplasmic adaptor subunit</fullName>
    </submittedName>
</protein>
<dbReference type="InterPro" id="IPR058627">
    <property type="entry name" value="MdtA-like_C"/>
</dbReference>
<reference evidence="8" key="1">
    <citation type="submission" date="2023-03" db="EMBL/GenBank/DDBJ databases">
        <title>Andean soil-derived lignocellulolytic bacterial consortium as a source of novel taxa and putative plastic-active enzymes.</title>
        <authorList>
            <person name="Diaz-Garcia L."/>
            <person name="Chuvochina M."/>
            <person name="Feuerriegel G."/>
            <person name="Bunk B."/>
            <person name="Sproer C."/>
            <person name="Streit W.R."/>
            <person name="Rodriguez L.M."/>
            <person name="Overmann J."/>
            <person name="Jimenez D.J."/>
        </authorList>
    </citation>
    <scope>NUCLEOTIDE SEQUENCE</scope>
    <source>
        <strain evidence="8">MAG 3858</strain>
    </source>
</reference>
<evidence type="ECO:0000313" key="9">
    <source>
        <dbReference type="Proteomes" id="UP001214530"/>
    </source>
</evidence>
<feature type="domain" description="CusB-like beta-barrel" evidence="6">
    <location>
        <begin position="209"/>
        <end position="279"/>
    </location>
</feature>
<organism evidence="8 9">
    <name type="scientific">Candidatus Pedobacter colombiensis</name>
    <dbReference type="NCBI Taxonomy" id="3121371"/>
    <lineage>
        <taxon>Bacteria</taxon>
        <taxon>Pseudomonadati</taxon>
        <taxon>Bacteroidota</taxon>
        <taxon>Sphingobacteriia</taxon>
        <taxon>Sphingobacteriales</taxon>
        <taxon>Sphingobacteriaceae</taxon>
        <taxon>Pedobacter</taxon>
    </lineage>
</organism>
<keyword evidence="4" id="KW-1133">Transmembrane helix</keyword>
<dbReference type="Gene3D" id="2.40.50.100">
    <property type="match status" value="1"/>
</dbReference>
<evidence type="ECO:0000256" key="1">
    <source>
        <dbReference type="ARBA" id="ARBA00004196"/>
    </source>
</evidence>
<dbReference type="GO" id="GO:0015562">
    <property type="term" value="F:efflux transmembrane transporter activity"/>
    <property type="evidence" value="ECO:0007669"/>
    <property type="project" value="TreeGrafter"/>
</dbReference>
<dbReference type="Pfam" id="PF25917">
    <property type="entry name" value="BSH_RND"/>
    <property type="match status" value="1"/>
</dbReference>
<dbReference type="InterPro" id="IPR006143">
    <property type="entry name" value="RND_pump_MFP"/>
</dbReference>
<dbReference type="Pfam" id="PF25954">
    <property type="entry name" value="Beta-barrel_RND_2"/>
    <property type="match status" value="1"/>
</dbReference>
<feature type="transmembrane region" description="Helical" evidence="4">
    <location>
        <begin position="6"/>
        <end position="23"/>
    </location>
</feature>
<dbReference type="PANTHER" id="PTHR30469:SF36">
    <property type="entry name" value="BLL3903 PROTEIN"/>
    <property type="match status" value="1"/>
</dbReference>
<keyword evidence="3" id="KW-0813">Transport</keyword>
<dbReference type="EMBL" id="CP119313">
    <property type="protein sequence ID" value="WEK18832.1"/>
    <property type="molecule type" value="Genomic_DNA"/>
</dbReference>
<feature type="domain" description="Multidrug resistance protein MdtA-like C-terminal permuted SH3" evidence="7">
    <location>
        <begin position="285"/>
        <end position="343"/>
    </location>
</feature>